<proteinExistence type="predicted"/>
<reference evidence="1 2" key="1">
    <citation type="submission" date="2018-12" db="EMBL/GenBank/DDBJ databases">
        <authorList>
            <person name="Feng G."/>
            <person name="Zhu H."/>
        </authorList>
    </citation>
    <scope>NUCLEOTIDE SEQUENCE [LARGE SCALE GENOMIC DNA]</scope>
    <source>
        <strain evidence="1 2">KCTC 12533</strain>
    </source>
</reference>
<keyword evidence="2" id="KW-1185">Reference proteome</keyword>
<accession>A0A428KG81</accession>
<sequence>MKQEKAAKHNRQQVFAELATYSGTGAEWFISQWHYLPLDGPVTRHFAVVVLVRECPDKTLEINVQTYRALRERLREKPTKFPLPHSGRMQYEDLAEAERVRTAALELKEQERALSEQIWDKMHWLEDTPGIPLGKADAWIRVAQHQLETNRISYNLANQIARLGPPWYLTIPDQVSEQLPAAAARLAQLAAFLENEPAPAVEPDFPGVKTTGRPRHFPIRRLGNSYRRVQLEGEEAWDTPPFGDEAAEIVSAEPSGAMSPAEMRQQLLTIRGMVDRLLEQLAY</sequence>
<name>A0A428KG81_9BACT</name>
<dbReference type="EMBL" id="RWIT01000013">
    <property type="protein sequence ID" value="RSK45481.1"/>
    <property type="molecule type" value="Genomic_DNA"/>
</dbReference>
<evidence type="ECO:0000313" key="2">
    <source>
        <dbReference type="Proteomes" id="UP000273500"/>
    </source>
</evidence>
<dbReference type="AlphaFoldDB" id="A0A428KG81"/>
<evidence type="ECO:0000313" key="1">
    <source>
        <dbReference type="EMBL" id="RSK45481.1"/>
    </source>
</evidence>
<dbReference type="RefSeq" id="WP_125423257.1">
    <property type="nucleotide sequence ID" value="NZ_RWIT01000013.1"/>
</dbReference>
<dbReference type="Proteomes" id="UP000273500">
    <property type="component" value="Unassembled WGS sequence"/>
</dbReference>
<gene>
    <name evidence="1" type="ORF">EI291_17955</name>
</gene>
<comment type="caution">
    <text evidence="1">The sequence shown here is derived from an EMBL/GenBank/DDBJ whole genome shotgun (WGS) entry which is preliminary data.</text>
</comment>
<dbReference type="OrthoDB" id="9554593at2"/>
<organism evidence="1 2">
    <name type="scientific">Hymenobacter rigui</name>
    <dbReference type="NCBI Taxonomy" id="334424"/>
    <lineage>
        <taxon>Bacteria</taxon>
        <taxon>Pseudomonadati</taxon>
        <taxon>Bacteroidota</taxon>
        <taxon>Cytophagia</taxon>
        <taxon>Cytophagales</taxon>
        <taxon>Hymenobacteraceae</taxon>
        <taxon>Hymenobacter</taxon>
    </lineage>
</organism>
<protein>
    <submittedName>
        <fullName evidence="1">Uncharacterized protein</fullName>
    </submittedName>
</protein>